<dbReference type="PANTHER" id="PTHR30605">
    <property type="entry name" value="ANHYDRO-N-ACETYLMURAMIC ACID KINASE"/>
    <property type="match status" value="1"/>
</dbReference>
<dbReference type="SUPFAM" id="SSF53067">
    <property type="entry name" value="Actin-like ATPase domain"/>
    <property type="match status" value="1"/>
</dbReference>
<evidence type="ECO:0008006" key="3">
    <source>
        <dbReference type="Google" id="ProtNLM"/>
    </source>
</evidence>
<sequence>MEDLSRLPPKITGHELISQAMGRDIVSRLRERGAADLAVVATVTYMTVQSIARALRDFVAGDIDELLVCGAGSQNPVLMHYLAEAFPNARVAPLDDLDGGLPAAAKEAVMFALLGFL</sequence>
<dbReference type="InterPro" id="IPR005338">
    <property type="entry name" value="Anhydro_N_Ac-Mur_kinase"/>
</dbReference>
<accession>A0AAD3TPA8</accession>
<dbReference type="GO" id="GO:0016773">
    <property type="term" value="F:phosphotransferase activity, alcohol group as acceptor"/>
    <property type="evidence" value="ECO:0007669"/>
    <property type="project" value="InterPro"/>
</dbReference>
<dbReference type="InterPro" id="IPR043129">
    <property type="entry name" value="ATPase_NBD"/>
</dbReference>
<evidence type="ECO:0000313" key="1">
    <source>
        <dbReference type="EMBL" id="GMK54272.1"/>
    </source>
</evidence>
<dbReference type="GO" id="GO:0005524">
    <property type="term" value="F:ATP binding"/>
    <property type="evidence" value="ECO:0007669"/>
    <property type="project" value="InterPro"/>
</dbReference>
<dbReference type="GO" id="GO:0006040">
    <property type="term" value="P:amino sugar metabolic process"/>
    <property type="evidence" value="ECO:0007669"/>
    <property type="project" value="InterPro"/>
</dbReference>
<dbReference type="GO" id="GO:0009254">
    <property type="term" value="P:peptidoglycan turnover"/>
    <property type="evidence" value="ECO:0007669"/>
    <property type="project" value="InterPro"/>
</dbReference>
<gene>
    <name evidence="1" type="ORF">CspeluHIS016_0108580</name>
</gene>
<protein>
    <recommendedName>
        <fullName evidence="3">Anhydro-N-acetylmuramic acid kinase</fullName>
    </recommendedName>
</protein>
<dbReference type="AlphaFoldDB" id="A0AAD3TPA8"/>
<keyword evidence="2" id="KW-1185">Reference proteome</keyword>
<reference evidence="1" key="1">
    <citation type="journal article" date="2023" name="BMC Genomics">
        <title>Chromosome-level genome assemblies of Cutaneotrichosporon spp. (Trichosporonales, Basidiomycota) reveal imbalanced evolution between nucleotide sequences and chromosome synteny.</title>
        <authorList>
            <person name="Kobayashi Y."/>
            <person name="Kayamori A."/>
            <person name="Aoki K."/>
            <person name="Shiwa Y."/>
            <person name="Matsutani M."/>
            <person name="Fujita N."/>
            <person name="Sugita T."/>
            <person name="Iwasaki W."/>
            <person name="Tanaka N."/>
            <person name="Takashima M."/>
        </authorList>
    </citation>
    <scope>NUCLEOTIDE SEQUENCE</scope>
    <source>
        <strain evidence="1">HIS016</strain>
    </source>
</reference>
<comment type="caution">
    <text evidence="1">The sequence shown here is derived from an EMBL/GenBank/DDBJ whole genome shotgun (WGS) entry which is preliminary data.</text>
</comment>
<dbReference type="EMBL" id="BTCM01000001">
    <property type="protein sequence ID" value="GMK54272.1"/>
    <property type="molecule type" value="Genomic_DNA"/>
</dbReference>
<dbReference type="Pfam" id="PF03702">
    <property type="entry name" value="AnmK"/>
    <property type="match status" value="1"/>
</dbReference>
<organism evidence="1 2">
    <name type="scientific">Cutaneotrichosporon spelunceum</name>
    <dbReference type="NCBI Taxonomy" id="1672016"/>
    <lineage>
        <taxon>Eukaryota</taxon>
        <taxon>Fungi</taxon>
        <taxon>Dikarya</taxon>
        <taxon>Basidiomycota</taxon>
        <taxon>Agaricomycotina</taxon>
        <taxon>Tremellomycetes</taxon>
        <taxon>Trichosporonales</taxon>
        <taxon>Trichosporonaceae</taxon>
        <taxon>Cutaneotrichosporon</taxon>
    </lineage>
</organism>
<dbReference type="Proteomes" id="UP001222932">
    <property type="component" value="Unassembled WGS sequence"/>
</dbReference>
<dbReference type="PANTHER" id="PTHR30605:SF0">
    <property type="entry name" value="ANHYDRO-N-ACETYLMURAMIC ACID KINASE"/>
    <property type="match status" value="1"/>
</dbReference>
<reference evidence="1" key="2">
    <citation type="submission" date="2023-06" db="EMBL/GenBank/DDBJ databases">
        <authorList>
            <person name="Kobayashi Y."/>
            <person name="Kayamori A."/>
            <person name="Aoki K."/>
            <person name="Shiwa Y."/>
            <person name="Fujita N."/>
            <person name="Sugita T."/>
            <person name="Iwasaki W."/>
            <person name="Tanaka N."/>
            <person name="Takashima M."/>
        </authorList>
    </citation>
    <scope>NUCLEOTIDE SEQUENCE</scope>
    <source>
        <strain evidence="1">HIS016</strain>
    </source>
</reference>
<evidence type="ECO:0000313" key="2">
    <source>
        <dbReference type="Proteomes" id="UP001222932"/>
    </source>
</evidence>
<dbReference type="Gene3D" id="3.30.420.40">
    <property type="match status" value="1"/>
</dbReference>
<name>A0AAD3TPA8_9TREE</name>
<proteinExistence type="predicted"/>